<name>A0A7R9WJT4_9STRA</name>
<reference evidence="1" key="1">
    <citation type="submission" date="2021-01" db="EMBL/GenBank/DDBJ databases">
        <authorList>
            <person name="Corre E."/>
            <person name="Pelletier E."/>
            <person name="Niang G."/>
            <person name="Scheremetjew M."/>
            <person name="Finn R."/>
            <person name="Kale V."/>
            <person name="Holt S."/>
            <person name="Cochrane G."/>
            <person name="Meng A."/>
            <person name="Brown T."/>
            <person name="Cohen L."/>
        </authorList>
    </citation>
    <scope>NUCLEOTIDE SEQUENCE</scope>
    <source>
        <strain evidence="1">CCMP147</strain>
    </source>
</reference>
<dbReference type="EMBL" id="HBED01049868">
    <property type="protein sequence ID" value="CAD8326756.1"/>
    <property type="molecule type" value="Transcribed_RNA"/>
</dbReference>
<accession>A0A7R9WJT4</accession>
<sequence>MGLWWKATVAERCSIGLSVVACIAASEGRNQGRGGPFADMVQPHVLEGDASVLWRACGIRCSVLDIRLTPSLLGSTKMVQEQAGHKPSCSHGLVSFAVVFPAAAHCLYT</sequence>
<proteinExistence type="predicted"/>
<dbReference type="AlphaFoldDB" id="A0A7R9WJT4"/>
<evidence type="ECO:0000313" key="1">
    <source>
        <dbReference type="EMBL" id="CAD8326756.1"/>
    </source>
</evidence>
<organism evidence="1">
    <name type="scientific">Pseudictyota dubia</name>
    <dbReference type="NCBI Taxonomy" id="2749911"/>
    <lineage>
        <taxon>Eukaryota</taxon>
        <taxon>Sar</taxon>
        <taxon>Stramenopiles</taxon>
        <taxon>Ochrophyta</taxon>
        <taxon>Bacillariophyta</taxon>
        <taxon>Mediophyceae</taxon>
        <taxon>Biddulphiophycidae</taxon>
        <taxon>Eupodiscales</taxon>
        <taxon>Odontellaceae</taxon>
        <taxon>Pseudictyota</taxon>
    </lineage>
</organism>
<protein>
    <submittedName>
        <fullName evidence="1">Uncharacterized protein</fullName>
    </submittedName>
</protein>
<gene>
    <name evidence="1" type="ORF">TDUB1175_LOCUS25176</name>
</gene>